<dbReference type="GO" id="GO:0003676">
    <property type="term" value="F:nucleic acid binding"/>
    <property type="evidence" value="ECO:0007669"/>
    <property type="project" value="InterPro"/>
</dbReference>
<feature type="domain" description="HNH nuclease" evidence="1">
    <location>
        <begin position="164"/>
        <end position="217"/>
    </location>
</feature>
<accession>A0A369IG06</accession>
<proteinExistence type="predicted"/>
<keyword evidence="3" id="KW-1185">Reference proteome</keyword>
<dbReference type="Pfam" id="PF18780">
    <property type="entry name" value="HNH_repeat"/>
    <property type="match status" value="2"/>
</dbReference>
<dbReference type="OrthoDB" id="963483at2"/>
<dbReference type="Pfam" id="PF01844">
    <property type="entry name" value="HNH"/>
    <property type="match status" value="1"/>
</dbReference>
<dbReference type="InterPro" id="IPR002711">
    <property type="entry name" value="HNH"/>
</dbReference>
<keyword evidence="2" id="KW-0378">Hydrolase</keyword>
<sequence>MKFELKTYNRNISEQELLDDLKKVALKLGKEKITTLEYEENGKYSFGTYQKRFGNWSKALEKAELQIKVQRDISDLDLFENIEKVWLHLGRQPLYKELKRPLSKYSTRPYEKRFGSWLKALEAFVEYINIDGEQKVENEAYIFEKKPNTEIVFKHITKRQPSERLKVQVLMRDGNKCRLCGITVTGDNIHFDHIQPWSKGGETLLDNLQVLCEAHNLAKGNLEYDVK</sequence>
<keyword evidence="2" id="KW-0540">Nuclease</keyword>
<dbReference type="GO" id="GO:0004519">
    <property type="term" value="F:endonuclease activity"/>
    <property type="evidence" value="ECO:0007669"/>
    <property type="project" value="UniProtKB-KW"/>
</dbReference>
<evidence type="ECO:0000259" key="1">
    <source>
        <dbReference type="SMART" id="SM00507"/>
    </source>
</evidence>
<dbReference type="InterPro" id="IPR003615">
    <property type="entry name" value="HNH_nuc"/>
</dbReference>
<comment type="caution">
    <text evidence="2">The sequence shown here is derived from an EMBL/GenBank/DDBJ whole genome shotgun (WGS) entry which is preliminary data.</text>
</comment>
<dbReference type="Proteomes" id="UP000253141">
    <property type="component" value="Unassembled WGS sequence"/>
</dbReference>
<keyword evidence="2" id="KW-0255">Endonuclease</keyword>
<dbReference type="GO" id="GO:0008270">
    <property type="term" value="F:zinc ion binding"/>
    <property type="evidence" value="ECO:0007669"/>
    <property type="project" value="InterPro"/>
</dbReference>
<gene>
    <name evidence="2" type="ORF">DVG78_02740</name>
</gene>
<name>A0A369IG06_9BACT</name>
<dbReference type="InterPro" id="IPR041025">
    <property type="entry name" value="HNH_repeat"/>
</dbReference>
<evidence type="ECO:0000313" key="2">
    <source>
        <dbReference type="EMBL" id="RDB07982.1"/>
    </source>
</evidence>
<dbReference type="AlphaFoldDB" id="A0A369IG06"/>
<dbReference type="CDD" id="cd00085">
    <property type="entry name" value="HNHc"/>
    <property type="match status" value="1"/>
</dbReference>
<dbReference type="EMBL" id="QPIW01000001">
    <property type="protein sequence ID" value="RDB07982.1"/>
    <property type="molecule type" value="Genomic_DNA"/>
</dbReference>
<dbReference type="RefSeq" id="WP_114459514.1">
    <property type="nucleotide sequence ID" value="NZ_QPIW01000001.1"/>
</dbReference>
<protein>
    <submittedName>
        <fullName evidence="2">HNH endonuclease</fullName>
    </submittedName>
</protein>
<reference evidence="2 3" key="1">
    <citation type="submission" date="2018-07" db="EMBL/GenBank/DDBJ databases">
        <title>Genome analysis of Runella aurantiaca.</title>
        <authorList>
            <person name="Yang X."/>
        </authorList>
    </citation>
    <scope>NUCLEOTIDE SEQUENCE [LARGE SCALE GENOMIC DNA]</scope>
    <source>
        <strain evidence="2 3">YX9</strain>
    </source>
</reference>
<dbReference type="SMART" id="SM00507">
    <property type="entry name" value="HNHc"/>
    <property type="match status" value="1"/>
</dbReference>
<organism evidence="2 3">
    <name type="scientific">Runella aurantiaca</name>
    <dbReference type="NCBI Taxonomy" id="2282308"/>
    <lineage>
        <taxon>Bacteria</taxon>
        <taxon>Pseudomonadati</taxon>
        <taxon>Bacteroidota</taxon>
        <taxon>Cytophagia</taxon>
        <taxon>Cytophagales</taxon>
        <taxon>Spirosomataceae</taxon>
        <taxon>Runella</taxon>
    </lineage>
</organism>
<evidence type="ECO:0000313" key="3">
    <source>
        <dbReference type="Proteomes" id="UP000253141"/>
    </source>
</evidence>
<dbReference type="Gene3D" id="1.10.30.50">
    <property type="match status" value="1"/>
</dbReference>